<evidence type="ECO:0000313" key="2">
    <source>
        <dbReference type="EMBL" id="CAG8479534.1"/>
    </source>
</evidence>
<accession>A0A9N8WDU7</accession>
<organism evidence="2 3">
    <name type="scientific">Diversispora eburnea</name>
    <dbReference type="NCBI Taxonomy" id="1213867"/>
    <lineage>
        <taxon>Eukaryota</taxon>
        <taxon>Fungi</taxon>
        <taxon>Fungi incertae sedis</taxon>
        <taxon>Mucoromycota</taxon>
        <taxon>Glomeromycotina</taxon>
        <taxon>Glomeromycetes</taxon>
        <taxon>Diversisporales</taxon>
        <taxon>Diversisporaceae</taxon>
        <taxon>Diversispora</taxon>
    </lineage>
</organism>
<keyword evidence="1" id="KW-0472">Membrane</keyword>
<name>A0A9N8WDU7_9GLOM</name>
<keyword evidence="3" id="KW-1185">Reference proteome</keyword>
<keyword evidence="1" id="KW-0812">Transmembrane</keyword>
<comment type="caution">
    <text evidence="2">The sequence shown here is derived from an EMBL/GenBank/DDBJ whole genome shotgun (WGS) entry which is preliminary data.</text>
</comment>
<feature type="transmembrane region" description="Helical" evidence="1">
    <location>
        <begin position="20"/>
        <end position="39"/>
    </location>
</feature>
<protein>
    <submittedName>
        <fullName evidence="2">7740_t:CDS:1</fullName>
    </submittedName>
</protein>
<keyword evidence="1" id="KW-1133">Transmembrane helix</keyword>
<dbReference type="Proteomes" id="UP000789706">
    <property type="component" value="Unassembled WGS sequence"/>
</dbReference>
<feature type="transmembrane region" description="Helical" evidence="1">
    <location>
        <begin position="178"/>
        <end position="197"/>
    </location>
</feature>
<evidence type="ECO:0000313" key="3">
    <source>
        <dbReference type="Proteomes" id="UP000789706"/>
    </source>
</evidence>
<reference evidence="2" key="1">
    <citation type="submission" date="2021-06" db="EMBL/GenBank/DDBJ databases">
        <authorList>
            <person name="Kallberg Y."/>
            <person name="Tangrot J."/>
            <person name="Rosling A."/>
        </authorList>
    </citation>
    <scope>NUCLEOTIDE SEQUENCE</scope>
    <source>
        <strain evidence="2">AZ414A</strain>
    </source>
</reference>
<dbReference type="OrthoDB" id="310654at2759"/>
<dbReference type="EMBL" id="CAJVPK010000231">
    <property type="protein sequence ID" value="CAG8479534.1"/>
    <property type="molecule type" value="Genomic_DNA"/>
</dbReference>
<evidence type="ECO:0000256" key="1">
    <source>
        <dbReference type="SAM" id="Phobius"/>
    </source>
</evidence>
<proteinExistence type="predicted"/>
<dbReference type="AlphaFoldDB" id="A0A9N8WDU7"/>
<gene>
    <name evidence="2" type="ORF">DEBURN_LOCUS3583</name>
</gene>
<sequence length="200" mass="23140">MLLFAKNFLHSAAIKSSRNPIEMIVFCLIIASFSYASLFRSLMESEFFNTESYQKIDPIKVISYSNSNEFVNIGKRDFANIHATRLLDSIMRFKEIIENEVFVTDGKSKFYYNDDLCYKSNEDKNFDNLSITVVLNYVFNTNMNNLADAWEDKVAKLNFEKIFAFNGKRQISHAEKGSFAWLAFVIGSLFMNIQDLIQVC</sequence>